<gene>
    <name evidence="3" type="ORF">GGX14DRAFT_571933</name>
</gene>
<keyword evidence="2" id="KW-1133">Transmembrane helix</keyword>
<protein>
    <submittedName>
        <fullName evidence="3">Uncharacterized protein</fullName>
    </submittedName>
</protein>
<feature type="compositionally biased region" description="Polar residues" evidence="1">
    <location>
        <begin position="172"/>
        <end position="187"/>
    </location>
</feature>
<sequence length="280" mass="30638">MSPAGTSRAWPGGWTPIATQARGVAGYKTGAIEAYRLLPASARVAAASRSLLSDHMRPAALGVRLPACQFAVPIYLCICPASLSLASAWARLAGVRVHALPYVTLATVALRTGTHWHWCGDVRPLLSPFHPLPLRRTGPAPQHPMLPVPVRARRAPTASSITQKSERPQGRNGHNSTEQNVGPSSPQEPRGDPTRTLCSVTIDHRRCMFVHRTLAPSFCLPIPRAFRLHWIPRPASVHIYLPGRQRPGRYIAVYIALYIALYIAFCRVTVRVPPTCLTDP</sequence>
<reference evidence="3" key="1">
    <citation type="submission" date="2023-03" db="EMBL/GenBank/DDBJ databases">
        <title>Massive genome expansion in bonnet fungi (Mycena s.s.) driven by repeated elements and novel gene families across ecological guilds.</title>
        <authorList>
            <consortium name="Lawrence Berkeley National Laboratory"/>
            <person name="Harder C.B."/>
            <person name="Miyauchi S."/>
            <person name="Viragh M."/>
            <person name="Kuo A."/>
            <person name="Thoen E."/>
            <person name="Andreopoulos B."/>
            <person name="Lu D."/>
            <person name="Skrede I."/>
            <person name="Drula E."/>
            <person name="Henrissat B."/>
            <person name="Morin E."/>
            <person name="Kohler A."/>
            <person name="Barry K."/>
            <person name="LaButti K."/>
            <person name="Morin E."/>
            <person name="Salamov A."/>
            <person name="Lipzen A."/>
            <person name="Mereny Z."/>
            <person name="Hegedus B."/>
            <person name="Baldrian P."/>
            <person name="Stursova M."/>
            <person name="Weitz H."/>
            <person name="Taylor A."/>
            <person name="Grigoriev I.V."/>
            <person name="Nagy L.G."/>
            <person name="Martin F."/>
            <person name="Kauserud H."/>
        </authorList>
    </citation>
    <scope>NUCLEOTIDE SEQUENCE</scope>
    <source>
        <strain evidence="3">9144</strain>
    </source>
</reference>
<organism evidence="3 4">
    <name type="scientific">Mycena pura</name>
    <dbReference type="NCBI Taxonomy" id="153505"/>
    <lineage>
        <taxon>Eukaryota</taxon>
        <taxon>Fungi</taxon>
        <taxon>Dikarya</taxon>
        <taxon>Basidiomycota</taxon>
        <taxon>Agaricomycotina</taxon>
        <taxon>Agaricomycetes</taxon>
        <taxon>Agaricomycetidae</taxon>
        <taxon>Agaricales</taxon>
        <taxon>Marasmiineae</taxon>
        <taxon>Mycenaceae</taxon>
        <taxon>Mycena</taxon>
    </lineage>
</organism>
<feature type="transmembrane region" description="Helical" evidence="2">
    <location>
        <begin position="251"/>
        <end position="270"/>
    </location>
</feature>
<keyword evidence="4" id="KW-1185">Reference proteome</keyword>
<feature type="region of interest" description="Disordered" evidence="1">
    <location>
        <begin position="152"/>
        <end position="196"/>
    </location>
</feature>
<dbReference type="Proteomes" id="UP001219525">
    <property type="component" value="Unassembled WGS sequence"/>
</dbReference>
<comment type="caution">
    <text evidence="3">The sequence shown here is derived from an EMBL/GenBank/DDBJ whole genome shotgun (WGS) entry which is preliminary data.</text>
</comment>
<keyword evidence="2" id="KW-0472">Membrane</keyword>
<evidence type="ECO:0000256" key="1">
    <source>
        <dbReference type="SAM" id="MobiDB-lite"/>
    </source>
</evidence>
<evidence type="ECO:0000313" key="4">
    <source>
        <dbReference type="Proteomes" id="UP001219525"/>
    </source>
</evidence>
<keyword evidence="2" id="KW-0812">Transmembrane</keyword>
<proteinExistence type="predicted"/>
<accession>A0AAD6V265</accession>
<dbReference type="AlphaFoldDB" id="A0AAD6V265"/>
<evidence type="ECO:0000313" key="3">
    <source>
        <dbReference type="EMBL" id="KAJ7200527.1"/>
    </source>
</evidence>
<evidence type="ECO:0000256" key="2">
    <source>
        <dbReference type="SAM" id="Phobius"/>
    </source>
</evidence>
<name>A0AAD6V265_9AGAR</name>
<dbReference type="EMBL" id="JARJCW010000062">
    <property type="protein sequence ID" value="KAJ7200527.1"/>
    <property type="molecule type" value="Genomic_DNA"/>
</dbReference>